<dbReference type="InterPro" id="IPR004524">
    <property type="entry name" value="Asp-tRNA-ligase_1"/>
</dbReference>
<sequence length="686" mass="75830">MQDDIVKNIESFEGDQPPTVGDIKSTIPRAGARAYSQKSPERLSDSKALSDEFKSLLFYPKTSPRDSWKPGQSSVTVHGFISKVRKVSKDLAFANIERQNGELAGQICAKGPAQMEALRRILPYSAVVATGTTTDQSSPDRFDMELESIQHLNPFPKDIIVSADAVFPPSARHLQLRFHAKLKESIRFRAFLKTSLSQTMNSLGYLDVETPTLFKSTSEGAREFIVPTRRPGYAYALPQSPQQYKQVLMASGLGGYYQFARCYRDEDNRADRQPEFTQMDLEKSFATGEAVMADVEAVVNATWDAIRQSYSLQEDETSFIPVRKNAGTKGEGSTAGEYPTISTPFPRMTYQSCMDKFGIDKPDLRIPNEIARLDGHLSSNFVGMISHLEAPIVEAWKLSLGEDVDRKEAQAFVVSFLEGLDKEYSKNPDGAPQALVYDTSKPLEGFSALGPDGLRAMQEAASPGSGLSELENGDIVVFQARQDRPHQGGSTKLGDVRSLMHQAAVEAGLVEKDNSFHFLWVTDFPMFTPQEEVDVGQGGQSGFSATHHPFTAPLTAEDVELLFTDPLRAKADHYDLVLNGVELGGGSRRIHVAKMQEFVFRDILKMDKDRMAEFSHLLKALRAGCPPHAGFALGFDRFAAMLSGSRSVRDVIAFPKNNKGVDEFASAPGPISNQVLNTYNLERRKR</sequence>
<dbReference type="InterPro" id="IPR004115">
    <property type="entry name" value="GAD-like_sf"/>
</dbReference>
<keyword evidence="5" id="KW-0648">Protein biosynthesis</keyword>
<evidence type="ECO:0000256" key="7">
    <source>
        <dbReference type="SAM" id="MobiDB-lite"/>
    </source>
</evidence>
<feature type="region of interest" description="Disordered" evidence="7">
    <location>
        <begin position="1"/>
        <end position="47"/>
    </location>
</feature>
<dbReference type="GO" id="GO:0005739">
    <property type="term" value="C:mitochondrion"/>
    <property type="evidence" value="ECO:0007669"/>
    <property type="project" value="TreeGrafter"/>
</dbReference>
<evidence type="ECO:0000259" key="8">
    <source>
        <dbReference type="PROSITE" id="PS50862"/>
    </source>
</evidence>
<evidence type="ECO:0000313" key="10">
    <source>
        <dbReference type="Proteomes" id="UP000813385"/>
    </source>
</evidence>
<organism evidence="9 10">
    <name type="scientific">Plectosphaerella cucumerina</name>
    <dbReference type="NCBI Taxonomy" id="40658"/>
    <lineage>
        <taxon>Eukaryota</taxon>
        <taxon>Fungi</taxon>
        <taxon>Dikarya</taxon>
        <taxon>Ascomycota</taxon>
        <taxon>Pezizomycotina</taxon>
        <taxon>Sordariomycetes</taxon>
        <taxon>Hypocreomycetidae</taxon>
        <taxon>Glomerellales</taxon>
        <taxon>Plectosphaerellaceae</taxon>
        <taxon>Plectosphaerella</taxon>
    </lineage>
</organism>
<dbReference type="Pfam" id="PF00152">
    <property type="entry name" value="tRNA-synt_2"/>
    <property type="match status" value="1"/>
</dbReference>
<dbReference type="PROSITE" id="PS50862">
    <property type="entry name" value="AA_TRNA_LIGASE_II"/>
    <property type="match status" value="1"/>
</dbReference>
<keyword evidence="3" id="KW-0547">Nucleotide-binding</keyword>
<dbReference type="InterPro" id="IPR045864">
    <property type="entry name" value="aa-tRNA-synth_II/BPL/LPL"/>
</dbReference>
<keyword evidence="4" id="KW-0067">ATP-binding</keyword>
<evidence type="ECO:0000256" key="4">
    <source>
        <dbReference type="ARBA" id="ARBA00022840"/>
    </source>
</evidence>
<dbReference type="GO" id="GO:0006422">
    <property type="term" value="P:aspartyl-tRNA aminoacylation"/>
    <property type="evidence" value="ECO:0007669"/>
    <property type="project" value="TreeGrafter"/>
</dbReference>
<dbReference type="Proteomes" id="UP000813385">
    <property type="component" value="Unassembled WGS sequence"/>
</dbReference>
<dbReference type="SUPFAM" id="SSF55681">
    <property type="entry name" value="Class II aaRS and biotin synthetases"/>
    <property type="match status" value="1"/>
</dbReference>
<dbReference type="Gene3D" id="3.30.930.10">
    <property type="entry name" value="Bira Bifunctional Protein, Domain 2"/>
    <property type="match status" value="1"/>
</dbReference>
<dbReference type="HAMAP" id="MF_00044">
    <property type="entry name" value="Asp_tRNA_synth_type1"/>
    <property type="match status" value="1"/>
</dbReference>
<gene>
    <name evidence="9" type="ORF">B0T11DRAFT_334409</name>
</gene>
<evidence type="ECO:0000313" key="9">
    <source>
        <dbReference type="EMBL" id="KAH7374937.1"/>
    </source>
</evidence>
<protein>
    <submittedName>
        <fullName evidence="9">Aspartyl-tRNA synthetase</fullName>
    </submittedName>
</protein>
<dbReference type="InterPro" id="IPR006195">
    <property type="entry name" value="aa-tRNA-synth_II"/>
</dbReference>
<feature type="domain" description="Aminoacyl-transfer RNA synthetases class-II family profile" evidence="8">
    <location>
        <begin position="186"/>
        <end position="655"/>
    </location>
</feature>
<evidence type="ECO:0000256" key="6">
    <source>
        <dbReference type="ARBA" id="ARBA00023146"/>
    </source>
</evidence>
<dbReference type="GO" id="GO:0005524">
    <property type="term" value="F:ATP binding"/>
    <property type="evidence" value="ECO:0007669"/>
    <property type="project" value="UniProtKB-KW"/>
</dbReference>
<dbReference type="OrthoDB" id="439710at2759"/>
<proteinExistence type="inferred from homology"/>
<evidence type="ECO:0000256" key="1">
    <source>
        <dbReference type="ARBA" id="ARBA00006303"/>
    </source>
</evidence>
<dbReference type="EMBL" id="JAGPXD010000001">
    <property type="protein sequence ID" value="KAH7374937.1"/>
    <property type="molecule type" value="Genomic_DNA"/>
</dbReference>
<dbReference type="AlphaFoldDB" id="A0A8K0TPE3"/>
<comment type="similarity">
    <text evidence="1">Belongs to the class-II aminoacyl-tRNA synthetase family. Type 1 subfamily.</text>
</comment>
<dbReference type="PANTHER" id="PTHR22594:SF5">
    <property type="entry name" value="ASPARTATE--TRNA LIGASE, MITOCHONDRIAL"/>
    <property type="match status" value="1"/>
</dbReference>
<name>A0A8K0TPE3_9PEZI</name>
<reference evidence="9" key="1">
    <citation type="journal article" date="2021" name="Nat. Commun.">
        <title>Genetic determinants of endophytism in the Arabidopsis root mycobiome.</title>
        <authorList>
            <person name="Mesny F."/>
            <person name="Miyauchi S."/>
            <person name="Thiergart T."/>
            <person name="Pickel B."/>
            <person name="Atanasova L."/>
            <person name="Karlsson M."/>
            <person name="Huettel B."/>
            <person name="Barry K.W."/>
            <person name="Haridas S."/>
            <person name="Chen C."/>
            <person name="Bauer D."/>
            <person name="Andreopoulos W."/>
            <person name="Pangilinan J."/>
            <person name="LaButti K."/>
            <person name="Riley R."/>
            <person name="Lipzen A."/>
            <person name="Clum A."/>
            <person name="Drula E."/>
            <person name="Henrissat B."/>
            <person name="Kohler A."/>
            <person name="Grigoriev I.V."/>
            <person name="Martin F.M."/>
            <person name="Hacquard S."/>
        </authorList>
    </citation>
    <scope>NUCLEOTIDE SEQUENCE</scope>
    <source>
        <strain evidence="9">MPI-CAGE-AT-0016</strain>
    </source>
</reference>
<keyword evidence="6" id="KW-0030">Aminoacyl-tRNA synthetase</keyword>
<comment type="caution">
    <text evidence="9">The sequence shown here is derived from an EMBL/GenBank/DDBJ whole genome shotgun (WGS) entry which is preliminary data.</text>
</comment>
<dbReference type="Gene3D" id="3.30.1360.30">
    <property type="entry name" value="GAD-like domain"/>
    <property type="match status" value="1"/>
</dbReference>
<evidence type="ECO:0000256" key="3">
    <source>
        <dbReference type="ARBA" id="ARBA00022741"/>
    </source>
</evidence>
<dbReference type="PANTHER" id="PTHR22594">
    <property type="entry name" value="ASPARTYL/LYSYL-TRNA SYNTHETASE"/>
    <property type="match status" value="1"/>
</dbReference>
<dbReference type="InterPro" id="IPR004364">
    <property type="entry name" value="Aa-tRNA-synt_II"/>
</dbReference>
<evidence type="ECO:0000256" key="2">
    <source>
        <dbReference type="ARBA" id="ARBA00022598"/>
    </source>
</evidence>
<keyword evidence="10" id="KW-1185">Reference proteome</keyword>
<evidence type="ECO:0000256" key="5">
    <source>
        <dbReference type="ARBA" id="ARBA00022917"/>
    </source>
</evidence>
<keyword evidence="2" id="KW-0436">Ligase</keyword>
<dbReference type="PRINTS" id="PR01042">
    <property type="entry name" value="TRNASYNTHASP"/>
</dbReference>
<dbReference type="InterPro" id="IPR002312">
    <property type="entry name" value="Asp/Asn-tRNA-synth_IIb"/>
</dbReference>
<accession>A0A8K0TPE3</accession>
<dbReference type="GO" id="GO:0004815">
    <property type="term" value="F:aspartate-tRNA ligase activity"/>
    <property type="evidence" value="ECO:0007669"/>
    <property type="project" value="TreeGrafter"/>
</dbReference>
<dbReference type="NCBIfam" id="TIGR00459">
    <property type="entry name" value="aspS_bact"/>
    <property type="match status" value="1"/>
</dbReference>